<evidence type="ECO:0000256" key="4">
    <source>
        <dbReference type="ARBA" id="ARBA00023136"/>
    </source>
</evidence>
<feature type="chain" id="PRO_5003118355" evidence="7">
    <location>
        <begin position="22"/>
        <end position="592"/>
    </location>
</feature>
<dbReference type="EMBL" id="FP885890">
    <property type="protein sequence ID" value="CBJ34344.1"/>
    <property type="molecule type" value="Genomic_DNA"/>
</dbReference>
<evidence type="ECO:0000256" key="7">
    <source>
        <dbReference type="SAM" id="SignalP"/>
    </source>
</evidence>
<dbReference type="NCBIfam" id="TIGR02783">
    <property type="entry name" value="TrbL_P"/>
    <property type="match status" value="1"/>
</dbReference>
<feature type="compositionally biased region" description="Low complexity" evidence="5">
    <location>
        <begin position="535"/>
        <end position="550"/>
    </location>
</feature>
<dbReference type="AlphaFoldDB" id="D8MYC8"/>
<dbReference type="KEGG" id="rsl:RPSI07_p0007"/>
<reference evidence="8" key="1">
    <citation type="journal article" date="2010" name="BMC Genomics">
        <title>Genomes of three tomato pathogens within the Ralstonia solanacearum species complex reveal significant evolutionary divergence.</title>
        <authorList>
            <person name="Remenant B."/>
            <person name="Coupat-Goutaland B."/>
            <person name="Guidot A."/>
            <person name="Cellier G."/>
            <person name="Wicker E."/>
            <person name="Allen C."/>
            <person name="Fegan M."/>
            <person name="Pruvost O."/>
            <person name="Elbaz M."/>
            <person name="Calteau A."/>
            <person name="Salvignol G."/>
            <person name="Mornico D."/>
            <person name="Mangenot S."/>
            <person name="Barbe V."/>
            <person name="Medigue C."/>
            <person name="Prior P."/>
        </authorList>
    </citation>
    <scope>NUCLEOTIDE SEQUENCE [LARGE SCALE GENOMIC DNA]</scope>
    <source>
        <strain evidence="8">PSI07</strain>
        <plasmid evidence="8">pRSI13</plasmid>
    </source>
</reference>
<evidence type="ECO:0000256" key="6">
    <source>
        <dbReference type="SAM" id="Phobius"/>
    </source>
</evidence>
<feature type="transmembrane region" description="Helical" evidence="6">
    <location>
        <begin position="298"/>
        <end position="319"/>
    </location>
</feature>
<dbReference type="PATRIC" id="fig|859657.5.peg.6"/>
<gene>
    <name evidence="8" type="ORF">RPSI07_p0007</name>
</gene>
<evidence type="ECO:0000256" key="1">
    <source>
        <dbReference type="ARBA" id="ARBA00004141"/>
    </source>
</evidence>
<dbReference type="InterPro" id="IPR007688">
    <property type="entry name" value="Conjugal_tfr_TrbL/VirB6"/>
</dbReference>
<dbReference type="GO" id="GO:0030255">
    <property type="term" value="P:protein secretion by the type IV secretion system"/>
    <property type="evidence" value="ECO:0007669"/>
    <property type="project" value="InterPro"/>
</dbReference>
<name>D8MYC8_RALSL</name>
<proteinExistence type="predicted"/>
<feature type="transmembrane region" description="Helical" evidence="6">
    <location>
        <begin position="190"/>
        <end position="209"/>
    </location>
</feature>
<feature type="signal peptide" evidence="7">
    <location>
        <begin position="1"/>
        <end position="21"/>
    </location>
</feature>
<dbReference type="Pfam" id="PF04610">
    <property type="entry name" value="TrbL"/>
    <property type="match status" value="1"/>
</dbReference>
<dbReference type="GO" id="GO:0016020">
    <property type="term" value="C:membrane"/>
    <property type="evidence" value="ECO:0007669"/>
    <property type="project" value="UniProtKB-SubCell"/>
</dbReference>
<keyword evidence="8" id="KW-0614">Plasmid</keyword>
<keyword evidence="3 6" id="KW-1133">Transmembrane helix</keyword>
<dbReference type="RefSeq" id="WP_013207357.1">
    <property type="nucleotide sequence ID" value="NC_014308.1"/>
</dbReference>
<protein>
    <submittedName>
        <fullName evidence="8">Putative conjugative transfer protein TrbL</fullName>
    </submittedName>
</protein>
<organism evidence="8">
    <name type="scientific">Ralstonia solanacearum PSI07</name>
    <dbReference type="NCBI Taxonomy" id="859657"/>
    <lineage>
        <taxon>Bacteria</taxon>
        <taxon>Pseudomonadati</taxon>
        <taxon>Pseudomonadota</taxon>
        <taxon>Betaproteobacteria</taxon>
        <taxon>Burkholderiales</taxon>
        <taxon>Burkholderiaceae</taxon>
        <taxon>Ralstonia</taxon>
        <taxon>Ralstonia solanacearum species complex</taxon>
    </lineage>
</organism>
<feature type="region of interest" description="Disordered" evidence="5">
    <location>
        <begin position="409"/>
        <end position="558"/>
    </location>
</feature>
<reference evidence="8" key="2">
    <citation type="submission" date="2010-02" db="EMBL/GenBank/DDBJ databases">
        <authorList>
            <person name="Genoscope - CEA"/>
        </authorList>
    </citation>
    <scope>NUCLEOTIDE SEQUENCE</scope>
    <source>
        <strain evidence="8">PSI07</strain>
        <plasmid evidence="8">pRSI13</plasmid>
    </source>
</reference>
<evidence type="ECO:0000256" key="2">
    <source>
        <dbReference type="ARBA" id="ARBA00022692"/>
    </source>
</evidence>
<feature type="transmembrane region" description="Helical" evidence="6">
    <location>
        <begin position="215"/>
        <end position="237"/>
    </location>
</feature>
<accession>D8MYC8</accession>
<keyword evidence="4 6" id="KW-0472">Membrane</keyword>
<feature type="transmembrane region" description="Helical" evidence="6">
    <location>
        <begin position="258"/>
        <end position="278"/>
    </location>
</feature>
<feature type="transmembrane region" description="Helical" evidence="6">
    <location>
        <begin position="52"/>
        <end position="70"/>
    </location>
</feature>
<keyword evidence="2 6" id="KW-0812">Transmembrane</keyword>
<feature type="transmembrane region" description="Helical" evidence="6">
    <location>
        <begin position="82"/>
        <end position="100"/>
    </location>
</feature>
<evidence type="ECO:0000256" key="5">
    <source>
        <dbReference type="SAM" id="MobiDB-lite"/>
    </source>
</evidence>
<keyword evidence="7" id="KW-0732">Signal</keyword>
<evidence type="ECO:0000313" key="8">
    <source>
        <dbReference type="EMBL" id="CBJ34344.1"/>
    </source>
</evidence>
<comment type="subcellular location">
    <subcellularLocation>
        <location evidence="1">Membrane</location>
        <topology evidence="1">Multi-pass membrane protein</topology>
    </subcellularLocation>
</comment>
<dbReference type="InterPro" id="IPR014150">
    <property type="entry name" value="Conjugal_tfr_TrbL"/>
</dbReference>
<sequence length="592" mass="57940">MKYRLYLPLLLLLTIPMATYAADASTALGLDNSLMDTLKETLAGMENALRDAAYSLVGPLAVIDVGLWSIKKIKENDDTPALVLQFMWNVMVWSFFIWAIGHSHDLMSKLIQGFFAVGQNGTGLGDLDAPGMLGLGVKASLALLDKASIGALDIFDKPLIVLTALVAMLMMLIAFFVTAAQLVMAQVETVIVITVAPILFSFGALSFTREMAVNVIKYCISTGIKIVVIYVLAGFMVKMGPIMANVLKANADQLMSSPGHLLAIIGISGLMVLLSFQIPTIASSMLSGSSGMSGGAMIGAALGAAAAAATGGAAAAAGLGGAAKAAGGAATGAAAGAAGLVQALDAGLASAGDQGLSGMAAGGHALGQVAGHGLGMAGGAIGSAAESAKSAFGGKVDQSIGGKIASSIQAGRGGSVAGVPSPSTDAGSSSTTATASTPAPAPQNSASSVSSSPGAPSDASPQAGGAPAPQNSASMDSSAPGAPGGASPQADVAPAPEAGPVAEAGPTPSGNVPASAAYAPAPGPQGDNLAGYTPAGDASSVAVSGAAQAQRPPSTLGRVTDALNRAGNLLDASKDHIIEDNTAVSASIDHRA</sequence>
<evidence type="ECO:0000256" key="3">
    <source>
        <dbReference type="ARBA" id="ARBA00022989"/>
    </source>
</evidence>
<feature type="transmembrane region" description="Helical" evidence="6">
    <location>
        <begin position="159"/>
        <end position="183"/>
    </location>
</feature>
<feature type="compositionally biased region" description="Low complexity" evidence="5">
    <location>
        <begin position="419"/>
        <end position="506"/>
    </location>
</feature>
<geneLocation type="plasmid" evidence="8">
    <name>pRSI13</name>
</geneLocation>